<keyword evidence="4 8" id="KW-0812">Transmembrane</keyword>
<evidence type="ECO:0000256" key="3">
    <source>
        <dbReference type="ARBA" id="ARBA00022448"/>
    </source>
</evidence>
<keyword evidence="6" id="KW-0406">Ion transport</keyword>
<evidence type="ECO:0000313" key="10">
    <source>
        <dbReference type="Proteomes" id="UP000635606"/>
    </source>
</evidence>
<dbReference type="AlphaFoldDB" id="A0A8J3ZYF6"/>
<evidence type="ECO:0000256" key="2">
    <source>
        <dbReference type="ARBA" id="ARBA00009904"/>
    </source>
</evidence>
<feature type="transmembrane region" description="Helical" evidence="8">
    <location>
        <begin position="370"/>
        <end position="394"/>
    </location>
</feature>
<evidence type="ECO:0000256" key="5">
    <source>
        <dbReference type="ARBA" id="ARBA00022989"/>
    </source>
</evidence>
<dbReference type="PANTHER" id="PTHR11629">
    <property type="entry name" value="VACUOLAR PROTON ATPASES"/>
    <property type="match status" value="1"/>
</dbReference>
<feature type="transmembrane region" description="Helical" evidence="8">
    <location>
        <begin position="172"/>
        <end position="200"/>
    </location>
</feature>
<organism evidence="9 10">
    <name type="scientific">Virgisporangium ochraceum</name>
    <dbReference type="NCBI Taxonomy" id="65505"/>
    <lineage>
        <taxon>Bacteria</taxon>
        <taxon>Bacillati</taxon>
        <taxon>Actinomycetota</taxon>
        <taxon>Actinomycetes</taxon>
        <taxon>Micromonosporales</taxon>
        <taxon>Micromonosporaceae</taxon>
        <taxon>Virgisporangium</taxon>
    </lineage>
</organism>
<dbReference type="GO" id="GO:0051117">
    <property type="term" value="F:ATPase binding"/>
    <property type="evidence" value="ECO:0007669"/>
    <property type="project" value="TreeGrafter"/>
</dbReference>
<keyword evidence="3" id="KW-0813">Transport</keyword>
<feature type="transmembrane region" description="Helical" evidence="8">
    <location>
        <begin position="400"/>
        <end position="426"/>
    </location>
</feature>
<feature type="transmembrane region" description="Helical" evidence="8">
    <location>
        <begin position="254"/>
        <end position="273"/>
    </location>
</feature>
<sequence length="459" mass="46850">MSLRERLTPVRMARVAIVAPDGDALRDVLVQVADDGSVDLDDPVDGQQAATGAEAEVRLAMTAPADLDALADAGRGDLVAGERELRRRASGAVRRDGIAALAGWCPADAIGPLAARLGPAGGALVPLPAPRGVSPPTMLRSGTRVRRAFAPLVQAYGTVPYADVDPTVLAGIAYVVMFGMMFADAGHGLVLLAAAALVRAGRPRRIARLRQAWPFLAGAGLASACFGFLFGEFFGPTGVLPVRWLDPLEEPVPLLAAGIGLGAVLLAGAYVLGVVNRWREGTGRLALYAPTGLAGAALFVGLGLLAAGVYAGAAVAVLVGGGVAFTGLVLAGVGLFVASGGGATGAVETAIHLVDLVIRLGANVVSFTRLAAFGLTHAALGGLVWSATTALWSAGGWSPVLAVVVLVVGNAVTFGLEALVAGIQALRLEYYELFSRVFAAEGRPFRPWHLPVVTEEGVS</sequence>
<evidence type="ECO:0000256" key="8">
    <source>
        <dbReference type="SAM" id="Phobius"/>
    </source>
</evidence>
<dbReference type="GO" id="GO:0016471">
    <property type="term" value="C:vacuolar proton-transporting V-type ATPase complex"/>
    <property type="evidence" value="ECO:0007669"/>
    <property type="project" value="TreeGrafter"/>
</dbReference>
<dbReference type="EMBL" id="BOPH01000088">
    <property type="protein sequence ID" value="GIJ71538.1"/>
    <property type="molecule type" value="Genomic_DNA"/>
</dbReference>
<keyword evidence="7 8" id="KW-0472">Membrane</keyword>
<evidence type="ECO:0000256" key="4">
    <source>
        <dbReference type="ARBA" id="ARBA00022692"/>
    </source>
</evidence>
<protein>
    <recommendedName>
        <fullName evidence="11">V-type ATP synthase subunit I</fullName>
    </recommendedName>
</protein>
<evidence type="ECO:0000256" key="1">
    <source>
        <dbReference type="ARBA" id="ARBA00004141"/>
    </source>
</evidence>
<evidence type="ECO:0000256" key="7">
    <source>
        <dbReference type="ARBA" id="ARBA00023136"/>
    </source>
</evidence>
<dbReference type="GO" id="GO:0046961">
    <property type="term" value="F:proton-transporting ATPase activity, rotational mechanism"/>
    <property type="evidence" value="ECO:0007669"/>
    <property type="project" value="InterPro"/>
</dbReference>
<dbReference type="GO" id="GO:0007035">
    <property type="term" value="P:vacuolar acidification"/>
    <property type="evidence" value="ECO:0007669"/>
    <property type="project" value="TreeGrafter"/>
</dbReference>
<evidence type="ECO:0000256" key="6">
    <source>
        <dbReference type="ARBA" id="ARBA00023065"/>
    </source>
</evidence>
<evidence type="ECO:0000313" key="9">
    <source>
        <dbReference type="EMBL" id="GIJ71538.1"/>
    </source>
</evidence>
<reference evidence="9" key="1">
    <citation type="submission" date="2021-01" db="EMBL/GenBank/DDBJ databases">
        <title>Whole genome shotgun sequence of Virgisporangium ochraceum NBRC 16418.</title>
        <authorList>
            <person name="Komaki H."/>
            <person name="Tamura T."/>
        </authorList>
    </citation>
    <scope>NUCLEOTIDE SEQUENCE</scope>
    <source>
        <strain evidence="9">NBRC 16418</strain>
    </source>
</reference>
<feature type="transmembrane region" description="Helical" evidence="8">
    <location>
        <begin position="212"/>
        <end position="234"/>
    </location>
</feature>
<evidence type="ECO:0008006" key="11">
    <source>
        <dbReference type="Google" id="ProtNLM"/>
    </source>
</evidence>
<accession>A0A8J3ZYF6</accession>
<dbReference type="Pfam" id="PF01496">
    <property type="entry name" value="V_ATPase_I"/>
    <property type="match status" value="1"/>
</dbReference>
<feature type="transmembrane region" description="Helical" evidence="8">
    <location>
        <begin position="313"/>
        <end position="338"/>
    </location>
</feature>
<dbReference type="PANTHER" id="PTHR11629:SF63">
    <property type="entry name" value="V-TYPE PROTON ATPASE SUBUNIT A"/>
    <property type="match status" value="1"/>
</dbReference>
<dbReference type="InterPro" id="IPR002490">
    <property type="entry name" value="V-ATPase_116kDa_su"/>
</dbReference>
<dbReference type="GO" id="GO:0033179">
    <property type="term" value="C:proton-transporting V-type ATPase, V0 domain"/>
    <property type="evidence" value="ECO:0007669"/>
    <property type="project" value="InterPro"/>
</dbReference>
<comment type="subcellular location">
    <subcellularLocation>
        <location evidence="1">Membrane</location>
        <topology evidence="1">Multi-pass membrane protein</topology>
    </subcellularLocation>
</comment>
<gene>
    <name evidence="9" type="ORF">Voc01_064550</name>
</gene>
<comment type="caution">
    <text evidence="9">The sequence shown here is derived from an EMBL/GenBank/DDBJ whole genome shotgun (WGS) entry which is preliminary data.</text>
</comment>
<keyword evidence="10" id="KW-1185">Reference proteome</keyword>
<name>A0A8J3ZYF6_9ACTN</name>
<comment type="similarity">
    <text evidence="2">Belongs to the V-ATPase 116 kDa subunit family.</text>
</comment>
<proteinExistence type="inferred from homology"/>
<dbReference type="RefSeq" id="WP_203931399.1">
    <property type="nucleotide sequence ID" value="NZ_BOPH01000088.1"/>
</dbReference>
<dbReference type="Proteomes" id="UP000635606">
    <property type="component" value="Unassembled WGS sequence"/>
</dbReference>
<keyword evidence="5 8" id="KW-1133">Transmembrane helix</keyword>